<dbReference type="Proteomes" id="UP001482620">
    <property type="component" value="Unassembled WGS sequence"/>
</dbReference>
<gene>
    <name evidence="2" type="ORF">ILYODFUR_000728</name>
</gene>
<reference evidence="2 3" key="1">
    <citation type="submission" date="2021-06" db="EMBL/GenBank/DDBJ databases">
        <authorList>
            <person name="Palmer J.M."/>
        </authorList>
    </citation>
    <scope>NUCLEOTIDE SEQUENCE [LARGE SCALE GENOMIC DNA]</scope>
    <source>
        <strain evidence="3">if_2019</strain>
        <tissue evidence="2">Muscle</tissue>
    </source>
</reference>
<evidence type="ECO:0000313" key="2">
    <source>
        <dbReference type="EMBL" id="MEQ2223781.1"/>
    </source>
</evidence>
<proteinExistence type="predicted"/>
<evidence type="ECO:0000256" key="1">
    <source>
        <dbReference type="SAM" id="SignalP"/>
    </source>
</evidence>
<keyword evidence="3" id="KW-1185">Reference proteome</keyword>
<feature type="chain" id="PRO_5047536373" evidence="1">
    <location>
        <begin position="23"/>
        <end position="177"/>
    </location>
</feature>
<protein>
    <submittedName>
        <fullName evidence="2">Uncharacterized protein</fullName>
    </submittedName>
</protein>
<comment type="caution">
    <text evidence="2">The sequence shown here is derived from an EMBL/GenBank/DDBJ whole genome shotgun (WGS) entry which is preliminary data.</text>
</comment>
<feature type="signal peptide" evidence="1">
    <location>
        <begin position="1"/>
        <end position="22"/>
    </location>
</feature>
<accession>A0ABV0SUL7</accession>
<sequence length="177" mass="20247">MFPLKTPSSLTLFVLLFLQAWTRLEEKRAAVVFKGDYLQRRLKTSALDLYTSEGSSNFTQGDQIHFGDKAELFKYFISNPKTQETLNSINNMFILTLYYPCDGNVTSSALFLFSYVYTEYGDGDYILTMLCITDSTKKQLPQIITKHQNSLTVPLVSKDTPLYFKSCACRQKTPHLC</sequence>
<keyword evidence="1" id="KW-0732">Signal</keyword>
<evidence type="ECO:0000313" key="3">
    <source>
        <dbReference type="Proteomes" id="UP001482620"/>
    </source>
</evidence>
<dbReference type="EMBL" id="JAHRIQ010011615">
    <property type="protein sequence ID" value="MEQ2223781.1"/>
    <property type="molecule type" value="Genomic_DNA"/>
</dbReference>
<organism evidence="2 3">
    <name type="scientific">Ilyodon furcidens</name>
    <name type="common">goldbreast splitfin</name>
    <dbReference type="NCBI Taxonomy" id="33524"/>
    <lineage>
        <taxon>Eukaryota</taxon>
        <taxon>Metazoa</taxon>
        <taxon>Chordata</taxon>
        <taxon>Craniata</taxon>
        <taxon>Vertebrata</taxon>
        <taxon>Euteleostomi</taxon>
        <taxon>Actinopterygii</taxon>
        <taxon>Neopterygii</taxon>
        <taxon>Teleostei</taxon>
        <taxon>Neoteleostei</taxon>
        <taxon>Acanthomorphata</taxon>
        <taxon>Ovalentaria</taxon>
        <taxon>Atherinomorphae</taxon>
        <taxon>Cyprinodontiformes</taxon>
        <taxon>Goodeidae</taxon>
        <taxon>Ilyodon</taxon>
    </lineage>
</organism>
<name>A0ABV0SUL7_9TELE</name>